<dbReference type="KEGG" id="lcic:INQ41_10555"/>
<evidence type="ECO:0000313" key="2">
    <source>
        <dbReference type="EMBL" id="QOW19081.1"/>
    </source>
</evidence>
<reference evidence="2 3" key="1">
    <citation type="submission" date="2020-10" db="EMBL/GenBank/DDBJ databases">
        <title>complete genome sequencing of Lysobacter sp. H21R20.</title>
        <authorList>
            <person name="Bae J.-W."/>
            <person name="Lee S.-Y."/>
        </authorList>
    </citation>
    <scope>NUCLEOTIDE SEQUENCE [LARGE SCALE GENOMIC DNA]</scope>
    <source>
        <strain evidence="2 3">H21R20</strain>
    </source>
</reference>
<sequence length="149" mass="15676">MNRYAFPPVPDPGSSPEDVFDAQARALHADALAHVSPQVRRRLQQARHAATLGASRKHSRLWTWAGSAAVLALALGAGIQLQRVPAPAPGGSVPMASTAATSTRQSTDTVDAIDSEVSGLLAALDENPDFYLWLAANDGALSPPTERFP</sequence>
<dbReference type="RefSeq" id="WP_193984298.1">
    <property type="nucleotide sequence ID" value="NZ_CP063656.1"/>
</dbReference>
<feature type="region of interest" description="Disordered" evidence="1">
    <location>
        <begin position="87"/>
        <end position="109"/>
    </location>
</feature>
<gene>
    <name evidence="2" type="ORF">INQ41_10555</name>
</gene>
<protein>
    <submittedName>
        <fullName evidence="2">Uncharacterized protein</fullName>
    </submittedName>
</protein>
<dbReference type="EMBL" id="CP063656">
    <property type="protein sequence ID" value="QOW19081.1"/>
    <property type="molecule type" value="Genomic_DNA"/>
</dbReference>
<name>A0A7S6UF09_9GAMM</name>
<evidence type="ECO:0000256" key="1">
    <source>
        <dbReference type="SAM" id="MobiDB-lite"/>
    </source>
</evidence>
<dbReference type="AlphaFoldDB" id="A0A7S6UF09"/>
<accession>A0A7S6UF09</accession>
<feature type="compositionally biased region" description="Low complexity" evidence="1">
    <location>
        <begin position="96"/>
        <end position="109"/>
    </location>
</feature>
<dbReference type="Proteomes" id="UP000594059">
    <property type="component" value="Chromosome"/>
</dbReference>
<keyword evidence="3" id="KW-1185">Reference proteome</keyword>
<organism evidence="2 3">
    <name type="scientific">Novilysobacter ciconiae</name>
    <dbReference type="NCBI Taxonomy" id="2781022"/>
    <lineage>
        <taxon>Bacteria</taxon>
        <taxon>Pseudomonadati</taxon>
        <taxon>Pseudomonadota</taxon>
        <taxon>Gammaproteobacteria</taxon>
        <taxon>Lysobacterales</taxon>
        <taxon>Lysobacteraceae</taxon>
        <taxon>Novilysobacter</taxon>
    </lineage>
</organism>
<proteinExistence type="predicted"/>
<evidence type="ECO:0000313" key="3">
    <source>
        <dbReference type="Proteomes" id="UP000594059"/>
    </source>
</evidence>